<evidence type="ECO:0000313" key="1">
    <source>
        <dbReference type="EMBL" id="MCK1787738.1"/>
    </source>
</evidence>
<accession>A0ABT0EPU3</accession>
<keyword evidence="2" id="KW-1185">Reference proteome</keyword>
<protein>
    <submittedName>
        <fullName evidence="1">Glucan biosynthesis glucosyltransferase H</fullName>
    </submittedName>
</protein>
<sequence>MSNSQVQPETLSEYLAHLPMTAEQRAELAGCTSFSELHERLSSKTFDAPVDAAQASVGRRLTLSTAEELQDAEMLALDASGRVCLKATPPIRRTKVVPEPWRTNI</sequence>
<dbReference type="EMBL" id="JAKNRV010000411">
    <property type="protein sequence ID" value="MCK1787738.1"/>
    <property type="molecule type" value="Genomic_DNA"/>
</dbReference>
<feature type="non-terminal residue" evidence="1">
    <location>
        <position position="105"/>
    </location>
</feature>
<name>A0ABT0EPU3_9PSED</name>
<proteinExistence type="predicted"/>
<evidence type="ECO:0000313" key="2">
    <source>
        <dbReference type="Proteomes" id="UP001317085"/>
    </source>
</evidence>
<reference evidence="1 2" key="1">
    <citation type="submission" date="2022-02" db="EMBL/GenBank/DDBJ databases">
        <title>Comparative genomics of the first Antarctic Pseudomonas spp. capable of biotransforming 2,4,6-Trinitrotoluene.</title>
        <authorList>
            <person name="Cabrera M.A."/>
            <person name="Marquez S.L."/>
            <person name="Perez-Donoso J.M."/>
        </authorList>
    </citation>
    <scope>NUCLEOTIDE SEQUENCE [LARGE SCALE GENOMIC DNA]</scope>
    <source>
        <strain evidence="1 2">TNT11</strain>
    </source>
</reference>
<organism evidence="1 2">
    <name type="scientific">Pseudomonas emilianonis</name>
    <dbReference type="NCBI Taxonomy" id="2915812"/>
    <lineage>
        <taxon>Bacteria</taxon>
        <taxon>Pseudomonadati</taxon>
        <taxon>Pseudomonadota</taxon>
        <taxon>Gammaproteobacteria</taxon>
        <taxon>Pseudomonadales</taxon>
        <taxon>Pseudomonadaceae</taxon>
        <taxon>Pseudomonas</taxon>
    </lineage>
</organism>
<gene>
    <name evidence="1" type="ORF">L9Z73_26400</name>
</gene>
<dbReference type="Proteomes" id="UP001317085">
    <property type="component" value="Unassembled WGS sequence"/>
</dbReference>
<comment type="caution">
    <text evidence="1">The sequence shown here is derived from an EMBL/GenBank/DDBJ whole genome shotgun (WGS) entry which is preliminary data.</text>
</comment>